<reference evidence="1 2" key="1">
    <citation type="submission" date="2024-01" db="EMBL/GenBank/DDBJ databases">
        <title>The genomes of 5 underutilized Papilionoideae crops provide insights into root nodulation and disease resistanc.</title>
        <authorList>
            <person name="Jiang F."/>
        </authorList>
    </citation>
    <scope>NUCLEOTIDE SEQUENCE [LARGE SCALE GENOMIC DNA]</scope>
    <source>
        <strain evidence="1">LVBAO_FW01</strain>
        <tissue evidence="1">Leaves</tissue>
    </source>
</reference>
<dbReference type="EMBL" id="JAYMYQ010000010">
    <property type="protein sequence ID" value="KAK7308128.1"/>
    <property type="molecule type" value="Genomic_DNA"/>
</dbReference>
<evidence type="ECO:0000313" key="1">
    <source>
        <dbReference type="EMBL" id="KAK7308128.1"/>
    </source>
</evidence>
<organism evidence="1 2">
    <name type="scientific">Canavalia gladiata</name>
    <name type="common">Sword bean</name>
    <name type="synonym">Dolichos gladiatus</name>
    <dbReference type="NCBI Taxonomy" id="3824"/>
    <lineage>
        <taxon>Eukaryota</taxon>
        <taxon>Viridiplantae</taxon>
        <taxon>Streptophyta</taxon>
        <taxon>Embryophyta</taxon>
        <taxon>Tracheophyta</taxon>
        <taxon>Spermatophyta</taxon>
        <taxon>Magnoliopsida</taxon>
        <taxon>eudicotyledons</taxon>
        <taxon>Gunneridae</taxon>
        <taxon>Pentapetalae</taxon>
        <taxon>rosids</taxon>
        <taxon>fabids</taxon>
        <taxon>Fabales</taxon>
        <taxon>Fabaceae</taxon>
        <taxon>Papilionoideae</taxon>
        <taxon>50 kb inversion clade</taxon>
        <taxon>NPAAA clade</taxon>
        <taxon>indigoferoid/millettioid clade</taxon>
        <taxon>Phaseoleae</taxon>
        <taxon>Canavalia</taxon>
    </lineage>
</organism>
<protein>
    <submittedName>
        <fullName evidence="1">Uncharacterized protein</fullName>
    </submittedName>
</protein>
<sequence length="91" mass="10145">MRKVELGTGKVTVIKGDAEDVNRNLKVVFHDKELALVNLRTEKRASVGFGRNRSRLSECRHGETRCLSFSIVELRLCACAPCLSPSRGDSR</sequence>
<keyword evidence="2" id="KW-1185">Reference proteome</keyword>
<dbReference type="AlphaFoldDB" id="A0AAN9K1D9"/>
<proteinExistence type="predicted"/>
<evidence type="ECO:0000313" key="2">
    <source>
        <dbReference type="Proteomes" id="UP001367508"/>
    </source>
</evidence>
<accession>A0AAN9K1D9</accession>
<gene>
    <name evidence="1" type="ORF">VNO77_41725</name>
</gene>
<name>A0AAN9K1D9_CANGL</name>
<comment type="caution">
    <text evidence="1">The sequence shown here is derived from an EMBL/GenBank/DDBJ whole genome shotgun (WGS) entry which is preliminary data.</text>
</comment>
<dbReference type="Proteomes" id="UP001367508">
    <property type="component" value="Unassembled WGS sequence"/>
</dbReference>